<dbReference type="Gene3D" id="3.80.10.10">
    <property type="entry name" value="Ribonuclease Inhibitor"/>
    <property type="match status" value="1"/>
</dbReference>
<protein>
    <recommendedName>
        <fullName evidence="4">F-box domain-containing protein</fullName>
    </recommendedName>
</protein>
<keyword evidence="3" id="KW-1185">Reference proteome</keyword>
<accession>A0A6A6TTK3</accession>
<name>A0A6A6TTK3_9PLEO</name>
<feature type="region of interest" description="Disordered" evidence="1">
    <location>
        <begin position="433"/>
        <end position="459"/>
    </location>
</feature>
<dbReference type="AlphaFoldDB" id="A0A6A6TTK3"/>
<dbReference type="EMBL" id="MU004288">
    <property type="protein sequence ID" value="KAF2662766.1"/>
    <property type="molecule type" value="Genomic_DNA"/>
</dbReference>
<reference evidence="2" key="1">
    <citation type="journal article" date="2020" name="Stud. Mycol.">
        <title>101 Dothideomycetes genomes: a test case for predicting lifestyles and emergence of pathogens.</title>
        <authorList>
            <person name="Haridas S."/>
            <person name="Albert R."/>
            <person name="Binder M."/>
            <person name="Bloem J."/>
            <person name="Labutti K."/>
            <person name="Salamov A."/>
            <person name="Andreopoulos B."/>
            <person name="Baker S."/>
            <person name="Barry K."/>
            <person name="Bills G."/>
            <person name="Bluhm B."/>
            <person name="Cannon C."/>
            <person name="Castanera R."/>
            <person name="Culley D."/>
            <person name="Daum C."/>
            <person name="Ezra D."/>
            <person name="Gonzalez J."/>
            <person name="Henrissat B."/>
            <person name="Kuo A."/>
            <person name="Liang C."/>
            <person name="Lipzen A."/>
            <person name="Lutzoni F."/>
            <person name="Magnuson J."/>
            <person name="Mondo S."/>
            <person name="Nolan M."/>
            <person name="Ohm R."/>
            <person name="Pangilinan J."/>
            <person name="Park H.-J."/>
            <person name="Ramirez L."/>
            <person name="Alfaro M."/>
            <person name="Sun H."/>
            <person name="Tritt A."/>
            <person name="Yoshinaga Y."/>
            <person name="Zwiers L.-H."/>
            <person name="Turgeon B."/>
            <person name="Goodwin S."/>
            <person name="Spatafora J."/>
            <person name="Crous P."/>
            <person name="Grigoriev I."/>
        </authorList>
    </citation>
    <scope>NUCLEOTIDE SEQUENCE</scope>
    <source>
        <strain evidence="2">CBS 122681</strain>
    </source>
</reference>
<evidence type="ECO:0000313" key="3">
    <source>
        <dbReference type="Proteomes" id="UP000799324"/>
    </source>
</evidence>
<organism evidence="2 3">
    <name type="scientific">Lophiostoma macrostomum CBS 122681</name>
    <dbReference type="NCBI Taxonomy" id="1314788"/>
    <lineage>
        <taxon>Eukaryota</taxon>
        <taxon>Fungi</taxon>
        <taxon>Dikarya</taxon>
        <taxon>Ascomycota</taxon>
        <taxon>Pezizomycotina</taxon>
        <taxon>Dothideomycetes</taxon>
        <taxon>Pleosporomycetidae</taxon>
        <taxon>Pleosporales</taxon>
        <taxon>Lophiostomataceae</taxon>
        <taxon>Lophiostoma</taxon>
    </lineage>
</organism>
<sequence length="481" mass="54514">MHITDIPNEILAQILGEAAAANARDGPSFTFGLSQAPLPLQKAELQRYIRGPVPPEMLKWDATSAIRSVCRQWHEWALDYSIKDVYVRRWKGGERWAELSNRRENYRLYELIDRPTGTAVYRDPFQSLKHTVRLFNQFPAVASQIKRMWFHGFYTTETDNLIFNSLKNCTNLVSVSLPWTTIRHMDARAWRNLLVGSGKPLESLELLCVDLTAQQAADEENRIDLEPLQSVNFGQLRRLKIFGDSTFMPVTDRDLQAISRTATKLEEFHMTCISTITIEGVVAIVKASRNTLRVLEHSPRSQDGFWHPHPGSPTDSEHLCELFRSCPKLDTLSISLPSMCSDLFSNEDVKFAGDLQVRALHLCGHEHGRSTHEATEALQKLLLQARALIRRRADSIISKELYIELFFADCIFEPSYSSVHGDFSLAQLASGGAWPETLSSSGKGPYGSTGLYEKEEEGPFQRIEEDEFLDGVRRKLLSIST</sequence>
<dbReference type="OrthoDB" id="5283561at2759"/>
<dbReference type="Proteomes" id="UP000799324">
    <property type="component" value="Unassembled WGS sequence"/>
</dbReference>
<dbReference type="InterPro" id="IPR032675">
    <property type="entry name" value="LRR_dom_sf"/>
</dbReference>
<proteinExistence type="predicted"/>
<evidence type="ECO:0008006" key="4">
    <source>
        <dbReference type="Google" id="ProtNLM"/>
    </source>
</evidence>
<dbReference type="SUPFAM" id="SSF52047">
    <property type="entry name" value="RNI-like"/>
    <property type="match status" value="1"/>
</dbReference>
<gene>
    <name evidence="2" type="ORF">K491DRAFT_685934</name>
</gene>
<evidence type="ECO:0000313" key="2">
    <source>
        <dbReference type="EMBL" id="KAF2662766.1"/>
    </source>
</evidence>
<evidence type="ECO:0000256" key="1">
    <source>
        <dbReference type="SAM" id="MobiDB-lite"/>
    </source>
</evidence>